<feature type="domain" description="Purple acid phosphatase N-terminal" evidence="6">
    <location>
        <begin position="412"/>
        <end position="493"/>
    </location>
</feature>
<accession>A0A0L0C031</accession>
<dbReference type="PANTHER" id="PTHR45867:SF3">
    <property type="entry name" value="ACID PHOSPHATASE TYPE 7"/>
    <property type="match status" value="1"/>
</dbReference>
<dbReference type="OMA" id="WSAEGTI"/>
<dbReference type="AlphaFoldDB" id="A0A0L0C031"/>
<dbReference type="CDD" id="cd00839">
    <property type="entry name" value="MPP_PAPs"/>
    <property type="match status" value="3"/>
</dbReference>
<feature type="chain" id="PRO_5005394080" description="Purple acid phosphatase" evidence="3">
    <location>
        <begin position="22"/>
        <end position="1190"/>
    </location>
</feature>
<dbReference type="InterPro" id="IPR008963">
    <property type="entry name" value="Purple_acid_Pase-like_N"/>
</dbReference>
<feature type="signal peptide" evidence="3">
    <location>
        <begin position="1"/>
        <end position="21"/>
    </location>
</feature>
<reference evidence="7 8" key="1">
    <citation type="journal article" date="2015" name="Nat. Commun.">
        <title>Lucilia cuprina genome unlocks parasitic fly biology to underpin future interventions.</title>
        <authorList>
            <person name="Anstead C.A."/>
            <person name="Korhonen P.K."/>
            <person name="Young N.D."/>
            <person name="Hall R.S."/>
            <person name="Jex A.R."/>
            <person name="Murali S.C."/>
            <person name="Hughes D.S."/>
            <person name="Lee S.F."/>
            <person name="Perry T."/>
            <person name="Stroehlein A.J."/>
            <person name="Ansell B.R."/>
            <person name="Breugelmans B."/>
            <person name="Hofmann A."/>
            <person name="Qu J."/>
            <person name="Dugan S."/>
            <person name="Lee S.L."/>
            <person name="Chao H."/>
            <person name="Dinh H."/>
            <person name="Han Y."/>
            <person name="Doddapaneni H.V."/>
            <person name="Worley K.C."/>
            <person name="Muzny D.M."/>
            <person name="Ioannidis P."/>
            <person name="Waterhouse R.M."/>
            <person name="Zdobnov E.M."/>
            <person name="James P.J."/>
            <person name="Bagnall N.H."/>
            <person name="Kotze A.C."/>
            <person name="Gibbs R.A."/>
            <person name="Richards S."/>
            <person name="Batterham P."/>
            <person name="Gasser R.B."/>
        </authorList>
    </citation>
    <scope>NUCLEOTIDE SEQUENCE [LARGE SCALE GENOMIC DNA]</scope>
    <source>
        <strain evidence="7 8">LS</strain>
        <tissue evidence="7">Full body</tissue>
    </source>
</reference>
<organism evidence="7 8">
    <name type="scientific">Lucilia cuprina</name>
    <name type="common">Green bottle fly</name>
    <name type="synonym">Australian sheep blowfly</name>
    <dbReference type="NCBI Taxonomy" id="7375"/>
    <lineage>
        <taxon>Eukaryota</taxon>
        <taxon>Metazoa</taxon>
        <taxon>Ecdysozoa</taxon>
        <taxon>Arthropoda</taxon>
        <taxon>Hexapoda</taxon>
        <taxon>Insecta</taxon>
        <taxon>Pterygota</taxon>
        <taxon>Neoptera</taxon>
        <taxon>Endopterygota</taxon>
        <taxon>Diptera</taxon>
        <taxon>Brachycera</taxon>
        <taxon>Muscomorpha</taxon>
        <taxon>Oestroidea</taxon>
        <taxon>Calliphoridae</taxon>
        <taxon>Luciliinae</taxon>
        <taxon>Lucilia</taxon>
    </lineage>
</organism>
<comment type="similarity">
    <text evidence="3">Belongs to the metallophosphoesterase superfamily. Purple acid phosphatase family.</text>
</comment>
<dbReference type="InterPro" id="IPR041792">
    <property type="entry name" value="MPP_PAP"/>
</dbReference>
<keyword evidence="1 3" id="KW-0732">Signal</keyword>
<feature type="domain" description="Purple acid phosphatase N-terminal" evidence="6">
    <location>
        <begin position="792"/>
        <end position="876"/>
    </location>
</feature>
<feature type="domain" description="Calcineurin-like phosphoesterase" evidence="4">
    <location>
        <begin position="504"/>
        <end position="708"/>
    </location>
</feature>
<gene>
    <name evidence="7" type="ORF">FF38_03723</name>
</gene>
<dbReference type="STRING" id="7375.A0A0L0C031"/>
<dbReference type="PANTHER" id="PTHR45867">
    <property type="entry name" value="PURPLE ACID PHOSPHATASE"/>
    <property type="match status" value="1"/>
</dbReference>
<dbReference type="Gene3D" id="3.60.21.10">
    <property type="match status" value="3"/>
</dbReference>
<evidence type="ECO:0000259" key="4">
    <source>
        <dbReference type="Pfam" id="PF00149"/>
    </source>
</evidence>
<evidence type="ECO:0000313" key="8">
    <source>
        <dbReference type="Proteomes" id="UP000037069"/>
    </source>
</evidence>
<feature type="domain" description="Purple acid phosphatase C-terminal" evidence="5">
    <location>
        <begin position="376"/>
        <end position="406"/>
    </location>
</feature>
<dbReference type="InterPro" id="IPR025733">
    <property type="entry name" value="PAPs_C"/>
</dbReference>
<feature type="domain" description="Calcineurin-like phosphoesterase" evidence="4">
    <location>
        <begin position="887"/>
        <end position="1091"/>
    </location>
</feature>
<keyword evidence="3" id="KW-0378">Hydrolase</keyword>
<feature type="domain" description="Calcineurin-like phosphoesterase" evidence="4">
    <location>
        <begin position="146"/>
        <end position="351"/>
    </location>
</feature>
<keyword evidence="2" id="KW-0325">Glycoprotein</keyword>
<dbReference type="SUPFAM" id="SSF56300">
    <property type="entry name" value="Metallo-dependent phosphatases"/>
    <property type="match status" value="3"/>
</dbReference>
<comment type="catalytic activity">
    <reaction evidence="3">
        <text>a phosphate monoester + H2O = an alcohol + phosphate</text>
        <dbReference type="Rhea" id="RHEA:15017"/>
        <dbReference type="ChEBI" id="CHEBI:15377"/>
        <dbReference type="ChEBI" id="CHEBI:30879"/>
        <dbReference type="ChEBI" id="CHEBI:43474"/>
        <dbReference type="ChEBI" id="CHEBI:67140"/>
        <dbReference type="EC" id="3.1.3.2"/>
    </reaction>
</comment>
<protein>
    <recommendedName>
        <fullName evidence="3">Purple acid phosphatase</fullName>
        <ecNumber evidence="3">3.1.3.2</ecNumber>
    </recommendedName>
</protein>
<evidence type="ECO:0000259" key="6">
    <source>
        <dbReference type="Pfam" id="PF16656"/>
    </source>
</evidence>
<dbReference type="EC" id="3.1.3.2" evidence="3"/>
<sequence>MRLILLFCVLVFYLNDIAVLARNSKNTNEVKNFIGNLDIVHYQPEQVHLSFGEQPHDIVVTWSTRSDTVESLVEYGETNNFTQLSVGTSQKFVDGGIKGKTQYIHRVSLRNLKPATKYIYHCGSNLGWSAKFEFRTVPKGDEWSPRLAIYGDMGNENAQSLARLQKDTQMGMYDAIIHVGDFAYDMNTDNARVGDEFMRQIESVAAYLPYMVVPGNHEEKYNFSNYRARFSMPGGTENLFYSFNLGPVHFIGISTEMYYFLNYGLKTLVFQYTWLEKDLMEATKPSNRAIRPWIIVYGHRPMYCSNENDNDCTHSQTLTRVGWPFVHMFGLEELFYRYGVDVEIWAHEHSYERLWPIYDYKVLNGSYKEPYRNPKAPVHIVTGSAGCKEGREPFLANIPEWSAFHSQVKTVRDIIVTWSTRDSTKHSICKYGIDSLTNVQENKKGPTKFIDGGKAKNTQYIHRVTLTNLTENKRYLYHCGSDLGWSALYWFHTVETNDNWSPSLAIYGDMGNENAQSLPRLQEDTQLGMYDAILHVGDFAYDMHSQDAVVGDEFMRQIETIAAYVPYMVVPGNHEVAYNFSNYKARFSMPGGRENLFYSFNLGPIHFIGISTEVYYYLQLGLKPLVFQYKWLEDDLKKANLPENRAKQPWIITLGHRPMYCSNDNGDDCSHHNTVVRQGLPILGGFGLEDLFYKHGVDVEIWAHEHCYERLWPLYNYTVYNGSLSEPYRNPKAPVHIITGSAGNKEGREPFFKEIPKWSAFHSQDFGYTRLKAYNSSHLYFEQVSDDKNENLNDYVVTWSTRDATNQSLVVFGENFNNHQTLQKVTGTSRRFVDGGAKKSSQFIHTVILKNLKWKTRYEYACGSDFGWSAKYSFVTPPQGNDWSPSLAIYGDMGNENAQSLARLQQDTQQGMYDAIIHVGDFAYDMDTDDAEVGDAFMRQIETIAAYVPYMTCPGNHEEKYNFSNYKTRFNMPGGYDSLWYSFNMGPIHFVSFSTEVYYFLHYGYKLLTKQFEWLENDLKEANKPENRAVRPWIITYGHRPMYCSDDKEYDCNSKLETYIRQGLPIVKMFGLEDLFYKYRVDVEIFAHEHFYTRLWPIYDFKVYNGSVEAPYTNAKAPIQIITGSAGCNENREPFSKVLPEWNAYHSNDYGYTRLKAHNRTHLYFEQVSDDKNGDIVDKFWIIKDKYNSY</sequence>
<dbReference type="GO" id="GO:0046872">
    <property type="term" value="F:metal ion binding"/>
    <property type="evidence" value="ECO:0007669"/>
    <property type="project" value="InterPro"/>
</dbReference>
<feature type="domain" description="Purple acid phosphatase N-terminal" evidence="6">
    <location>
        <begin position="44"/>
        <end position="136"/>
    </location>
</feature>
<dbReference type="InterPro" id="IPR029052">
    <property type="entry name" value="Metallo-depent_PP-like"/>
</dbReference>
<dbReference type="OrthoDB" id="45007at2759"/>
<dbReference type="InterPro" id="IPR015914">
    <property type="entry name" value="PAPs_N"/>
</dbReference>
<evidence type="ECO:0000256" key="3">
    <source>
        <dbReference type="RuleBase" id="RU361203"/>
    </source>
</evidence>
<dbReference type="SUPFAM" id="SSF49363">
    <property type="entry name" value="Purple acid phosphatase, N-terminal domain"/>
    <property type="match status" value="3"/>
</dbReference>
<feature type="domain" description="Purple acid phosphatase C-terminal" evidence="5">
    <location>
        <begin position="733"/>
        <end position="790"/>
    </location>
</feature>
<evidence type="ECO:0000256" key="2">
    <source>
        <dbReference type="ARBA" id="ARBA00023180"/>
    </source>
</evidence>
<comment type="caution">
    <text evidence="7">The sequence shown here is derived from an EMBL/GenBank/DDBJ whole genome shotgun (WGS) entry which is preliminary data.</text>
</comment>
<proteinExistence type="inferred from homology"/>
<dbReference type="EMBL" id="JRES01001169">
    <property type="protein sequence ID" value="KNC24824.1"/>
    <property type="molecule type" value="Genomic_DNA"/>
</dbReference>
<dbReference type="Pfam" id="PF16656">
    <property type="entry name" value="Pur_ac_phosph_N"/>
    <property type="match status" value="3"/>
</dbReference>
<dbReference type="Gene3D" id="2.60.40.380">
    <property type="entry name" value="Purple acid phosphatase-like, N-terminal"/>
    <property type="match status" value="1"/>
</dbReference>
<dbReference type="GO" id="GO:0003993">
    <property type="term" value="F:acid phosphatase activity"/>
    <property type="evidence" value="ECO:0007669"/>
    <property type="project" value="UniProtKB-EC"/>
</dbReference>
<dbReference type="Proteomes" id="UP000037069">
    <property type="component" value="Unassembled WGS sequence"/>
</dbReference>
<keyword evidence="8" id="KW-1185">Reference proteome</keyword>
<name>A0A0L0C031_LUCCU</name>
<dbReference type="Pfam" id="PF00149">
    <property type="entry name" value="Metallophos"/>
    <property type="match status" value="3"/>
</dbReference>
<feature type="domain" description="Purple acid phosphatase C-terminal" evidence="5">
    <location>
        <begin position="1117"/>
        <end position="1178"/>
    </location>
</feature>
<dbReference type="InterPro" id="IPR004843">
    <property type="entry name" value="Calcineurin-like_PHP"/>
</dbReference>
<evidence type="ECO:0000313" key="7">
    <source>
        <dbReference type="EMBL" id="KNC24824.1"/>
    </source>
</evidence>
<evidence type="ECO:0000259" key="5">
    <source>
        <dbReference type="Pfam" id="PF14008"/>
    </source>
</evidence>
<evidence type="ECO:0000256" key="1">
    <source>
        <dbReference type="ARBA" id="ARBA00022729"/>
    </source>
</evidence>
<dbReference type="Pfam" id="PF14008">
    <property type="entry name" value="Metallophos_C"/>
    <property type="match status" value="3"/>
</dbReference>